<dbReference type="GO" id="GO:0005886">
    <property type="term" value="C:plasma membrane"/>
    <property type="evidence" value="ECO:0007669"/>
    <property type="project" value="UniProtKB-ARBA"/>
</dbReference>
<dbReference type="InterPro" id="IPR051611">
    <property type="entry name" value="ECF_transporter_component"/>
</dbReference>
<evidence type="ECO:0000313" key="7">
    <source>
        <dbReference type="EMBL" id="MBB5142140.1"/>
    </source>
</evidence>
<reference evidence="7 8" key="1">
    <citation type="submission" date="2020-08" db="EMBL/GenBank/DDBJ databases">
        <title>Genomic Encyclopedia of Type Strains, Phase IV (KMG-IV): sequencing the most valuable type-strain genomes for metagenomic binning, comparative biology and taxonomic classification.</title>
        <authorList>
            <person name="Goeker M."/>
        </authorList>
    </citation>
    <scope>NUCLEOTIDE SEQUENCE [LARGE SCALE GENOMIC DNA]</scope>
    <source>
        <strain evidence="7 8">DSM 11275</strain>
    </source>
</reference>
<dbReference type="EMBL" id="JACHGO010000001">
    <property type="protein sequence ID" value="MBB5142140.1"/>
    <property type="molecule type" value="Genomic_DNA"/>
</dbReference>
<feature type="transmembrane region" description="Helical" evidence="6">
    <location>
        <begin position="100"/>
        <end position="118"/>
    </location>
</feature>
<comment type="caution">
    <text evidence="7">The sequence shown here is derived from an EMBL/GenBank/DDBJ whole genome shotgun (WGS) entry which is preliminary data.</text>
</comment>
<evidence type="ECO:0000256" key="3">
    <source>
        <dbReference type="ARBA" id="ARBA00022692"/>
    </source>
</evidence>
<feature type="transmembrane region" description="Helical" evidence="6">
    <location>
        <begin position="43"/>
        <end position="62"/>
    </location>
</feature>
<comment type="subcellular location">
    <subcellularLocation>
        <location evidence="1">Membrane</location>
        <topology evidence="1">Multi-pass membrane protein</topology>
    </subcellularLocation>
</comment>
<evidence type="ECO:0000256" key="4">
    <source>
        <dbReference type="ARBA" id="ARBA00022989"/>
    </source>
</evidence>
<evidence type="ECO:0000256" key="1">
    <source>
        <dbReference type="ARBA" id="ARBA00004141"/>
    </source>
</evidence>
<dbReference type="Proteomes" id="UP000539075">
    <property type="component" value="Unassembled WGS sequence"/>
</dbReference>
<feature type="transmembrane region" description="Helical" evidence="6">
    <location>
        <begin position="227"/>
        <end position="246"/>
    </location>
</feature>
<protein>
    <submittedName>
        <fullName evidence="7">Energy-coupling factor transport system permease protein</fullName>
    </submittedName>
</protein>
<sequence>MPLSFLDRKPDTSWAGRLNIRTKLMLCLVSSLAAIVLSNPQSLALLCLASMVYALTALSPWAMLKAYSVFVLMCLVSLGFMSLVSLVMPQLVVWESWRFAVPYMRMLLSFNALLVLAFSSRIQEVMRELQSFGRMVWLHVPLTVAVRFLPTFLDDCAQIRDAYRLRQPLGGQGFGARVSSVWRGFLVPLTFRLLGSADDLSVAAELKGVGNHKRLARKAVPFGRSDILALGGCILGLALAVCLQAIQGGGSIWG</sequence>
<evidence type="ECO:0000256" key="5">
    <source>
        <dbReference type="ARBA" id="ARBA00023136"/>
    </source>
</evidence>
<dbReference type="PANTHER" id="PTHR34857:SF2">
    <property type="entry name" value="SLL0384 PROTEIN"/>
    <property type="match status" value="1"/>
</dbReference>
<proteinExistence type="predicted"/>
<dbReference type="AlphaFoldDB" id="A0A7W8C1U6"/>
<feature type="transmembrane region" description="Helical" evidence="6">
    <location>
        <begin position="69"/>
        <end position="88"/>
    </location>
</feature>
<name>A0A7W8C1U6_9BACT</name>
<keyword evidence="3 6" id="KW-0812">Transmembrane</keyword>
<organism evidence="7 8">
    <name type="scientific">Desulfovibrio intestinalis</name>
    <dbReference type="NCBI Taxonomy" id="58621"/>
    <lineage>
        <taxon>Bacteria</taxon>
        <taxon>Pseudomonadati</taxon>
        <taxon>Thermodesulfobacteriota</taxon>
        <taxon>Desulfovibrionia</taxon>
        <taxon>Desulfovibrionales</taxon>
        <taxon>Desulfovibrionaceae</taxon>
        <taxon>Desulfovibrio</taxon>
    </lineage>
</organism>
<keyword evidence="2" id="KW-1003">Cell membrane</keyword>
<dbReference type="Pfam" id="PF02361">
    <property type="entry name" value="CbiQ"/>
    <property type="match status" value="1"/>
</dbReference>
<dbReference type="PANTHER" id="PTHR34857">
    <property type="entry name" value="SLL0384 PROTEIN"/>
    <property type="match status" value="1"/>
</dbReference>
<dbReference type="RefSeq" id="WP_183717381.1">
    <property type="nucleotide sequence ID" value="NZ_JACHGO010000001.1"/>
</dbReference>
<evidence type="ECO:0000256" key="6">
    <source>
        <dbReference type="SAM" id="Phobius"/>
    </source>
</evidence>
<evidence type="ECO:0000313" key="8">
    <source>
        <dbReference type="Proteomes" id="UP000539075"/>
    </source>
</evidence>
<evidence type="ECO:0000256" key="2">
    <source>
        <dbReference type="ARBA" id="ARBA00022475"/>
    </source>
</evidence>
<keyword evidence="8" id="KW-1185">Reference proteome</keyword>
<keyword evidence="4 6" id="KW-1133">Transmembrane helix</keyword>
<dbReference type="InterPro" id="IPR003339">
    <property type="entry name" value="ABC/ECF_trnsptr_transmembrane"/>
</dbReference>
<keyword evidence="5 6" id="KW-0472">Membrane</keyword>
<dbReference type="CDD" id="cd16914">
    <property type="entry name" value="EcfT"/>
    <property type="match status" value="1"/>
</dbReference>
<gene>
    <name evidence="7" type="ORF">HNQ38_000203</name>
</gene>
<accession>A0A7W8C1U6</accession>